<dbReference type="AlphaFoldDB" id="A0AAP0J8X1"/>
<dbReference type="EMBL" id="JBBNAF010000007">
    <property type="protein sequence ID" value="KAK9128491.1"/>
    <property type="molecule type" value="Genomic_DNA"/>
</dbReference>
<organism evidence="1 2">
    <name type="scientific">Stephania yunnanensis</name>
    <dbReference type="NCBI Taxonomy" id="152371"/>
    <lineage>
        <taxon>Eukaryota</taxon>
        <taxon>Viridiplantae</taxon>
        <taxon>Streptophyta</taxon>
        <taxon>Embryophyta</taxon>
        <taxon>Tracheophyta</taxon>
        <taxon>Spermatophyta</taxon>
        <taxon>Magnoliopsida</taxon>
        <taxon>Ranunculales</taxon>
        <taxon>Menispermaceae</taxon>
        <taxon>Menispermoideae</taxon>
        <taxon>Cissampelideae</taxon>
        <taxon>Stephania</taxon>
    </lineage>
</organism>
<proteinExistence type="predicted"/>
<keyword evidence="2" id="KW-1185">Reference proteome</keyword>
<dbReference type="Proteomes" id="UP001420932">
    <property type="component" value="Unassembled WGS sequence"/>
</dbReference>
<sequence length="53" mass="5947">MTTNKNEGLPFPLMIIELCKQDQVPIRGLGLNISLIGPSSMNSLKEQKFVWIC</sequence>
<evidence type="ECO:0000313" key="1">
    <source>
        <dbReference type="EMBL" id="KAK9128491.1"/>
    </source>
</evidence>
<evidence type="ECO:0000313" key="2">
    <source>
        <dbReference type="Proteomes" id="UP001420932"/>
    </source>
</evidence>
<name>A0AAP0J8X1_9MAGN</name>
<accession>A0AAP0J8X1</accession>
<gene>
    <name evidence="1" type="ORF">Syun_017288</name>
</gene>
<protein>
    <submittedName>
        <fullName evidence="1">Uncharacterized protein</fullName>
    </submittedName>
</protein>
<reference evidence="1 2" key="1">
    <citation type="submission" date="2024-01" db="EMBL/GenBank/DDBJ databases">
        <title>Genome assemblies of Stephania.</title>
        <authorList>
            <person name="Yang L."/>
        </authorList>
    </citation>
    <scope>NUCLEOTIDE SEQUENCE [LARGE SCALE GENOMIC DNA]</scope>
    <source>
        <strain evidence="1">YNDBR</strain>
        <tissue evidence="1">Leaf</tissue>
    </source>
</reference>
<comment type="caution">
    <text evidence="1">The sequence shown here is derived from an EMBL/GenBank/DDBJ whole genome shotgun (WGS) entry which is preliminary data.</text>
</comment>